<keyword evidence="1" id="KW-0812">Transmembrane</keyword>
<feature type="domain" description="DUF7343" evidence="2">
    <location>
        <begin position="226"/>
        <end position="282"/>
    </location>
</feature>
<protein>
    <recommendedName>
        <fullName evidence="2">DUF7343 domain-containing protein</fullName>
    </recommendedName>
</protein>
<evidence type="ECO:0000259" key="2">
    <source>
        <dbReference type="Pfam" id="PF24034"/>
    </source>
</evidence>
<organism evidence="3 4">
    <name type="scientific">Candidatus Iainarchaeum sp</name>
    <dbReference type="NCBI Taxonomy" id="3101447"/>
    <lineage>
        <taxon>Archaea</taxon>
        <taxon>Candidatus Iainarchaeota</taxon>
        <taxon>Candidatus Iainarchaeia</taxon>
        <taxon>Candidatus Iainarchaeales</taxon>
        <taxon>Candidatus Iainarchaeaceae</taxon>
        <taxon>Candidatus Iainarchaeum</taxon>
    </lineage>
</organism>
<sequence>MLIILLTLLAAVVQAQELDKYSIESVNTTFDIKKDGSVRQTSQFVFDRNLSNGTLTYLLNDNIRDIIARTGAAEIRNNFTREPEGYLFRMYIERPTNNITISYTATGVIFSSDSINHFFTELSYDQPVRQMAATAALPEGYALYNREYLPEDAWVGSDGRRITLTWNIARPANSTIFSVKYHQVGGIGNMWVMVPAITLVSGLAMAGLYFRFSRRTKEAFLKGFREDEKKAIGYLQLHKTIYQNKLHSEFSFSRAKATRIVMKFEEKGLVTKEKHGRTNKITWLGQ</sequence>
<feature type="transmembrane region" description="Helical" evidence="1">
    <location>
        <begin position="190"/>
        <end position="212"/>
    </location>
</feature>
<reference evidence="3" key="1">
    <citation type="submission" date="2020-07" db="EMBL/GenBank/DDBJ databases">
        <title>Huge and variable diversity of episymbiotic CPR bacteria and DPANN archaea in groundwater ecosystems.</title>
        <authorList>
            <person name="He C.Y."/>
            <person name="Keren R."/>
            <person name="Whittaker M."/>
            <person name="Farag I.F."/>
            <person name="Doudna J."/>
            <person name="Cate J.H.D."/>
            <person name="Banfield J.F."/>
        </authorList>
    </citation>
    <scope>NUCLEOTIDE SEQUENCE</scope>
    <source>
        <strain evidence="3">NC_groundwater_1296_Ag_S-0.2um_52_80</strain>
    </source>
</reference>
<dbReference type="Gene3D" id="1.10.10.10">
    <property type="entry name" value="Winged helix-like DNA-binding domain superfamily/Winged helix DNA-binding domain"/>
    <property type="match status" value="1"/>
</dbReference>
<proteinExistence type="predicted"/>
<keyword evidence="1" id="KW-1133">Transmembrane helix</keyword>
<evidence type="ECO:0000313" key="3">
    <source>
        <dbReference type="EMBL" id="MBI4209954.1"/>
    </source>
</evidence>
<dbReference type="InterPro" id="IPR036388">
    <property type="entry name" value="WH-like_DNA-bd_sf"/>
</dbReference>
<dbReference type="Proteomes" id="UP000732298">
    <property type="component" value="Unassembled WGS sequence"/>
</dbReference>
<accession>A0A8T3YHG0</accession>
<dbReference type="EMBL" id="JACQPB010000004">
    <property type="protein sequence ID" value="MBI4209954.1"/>
    <property type="molecule type" value="Genomic_DNA"/>
</dbReference>
<evidence type="ECO:0000256" key="1">
    <source>
        <dbReference type="SAM" id="Phobius"/>
    </source>
</evidence>
<gene>
    <name evidence="3" type="ORF">HY544_00410</name>
</gene>
<dbReference type="AlphaFoldDB" id="A0A8T3YHG0"/>
<evidence type="ECO:0000313" key="4">
    <source>
        <dbReference type="Proteomes" id="UP000732298"/>
    </source>
</evidence>
<dbReference type="Pfam" id="PF24034">
    <property type="entry name" value="DUF7343"/>
    <property type="match status" value="1"/>
</dbReference>
<name>A0A8T3YHG0_9ARCH</name>
<keyword evidence="1" id="KW-0472">Membrane</keyword>
<comment type="caution">
    <text evidence="3">The sequence shown here is derived from an EMBL/GenBank/DDBJ whole genome shotgun (WGS) entry which is preliminary data.</text>
</comment>
<dbReference type="InterPro" id="IPR036390">
    <property type="entry name" value="WH_DNA-bd_sf"/>
</dbReference>
<dbReference type="InterPro" id="IPR055767">
    <property type="entry name" value="DUF7343"/>
</dbReference>
<dbReference type="SUPFAM" id="SSF46785">
    <property type="entry name" value="Winged helix' DNA-binding domain"/>
    <property type="match status" value="1"/>
</dbReference>